<evidence type="ECO:0000256" key="2">
    <source>
        <dbReference type="ARBA" id="ARBA00009142"/>
    </source>
</evidence>
<evidence type="ECO:0000256" key="3">
    <source>
        <dbReference type="ARBA" id="ARBA00022448"/>
    </source>
</evidence>
<dbReference type="Proteomes" id="UP000279968">
    <property type="component" value="Unassembled WGS sequence"/>
</dbReference>
<dbReference type="PANTHER" id="PTHR30269:SF37">
    <property type="entry name" value="MEMBRANE TRANSPORTER PROTEIN"/>
    <property type="match status" value="1"/>
</dbReference>
<dbReference type="InterPro" id="IPR002781">
    <property type="entry name" value="TM_pro_TauE-like"/>
</dbReference>
<comment type="subcellular location">
    <subcellularLocation>
        <location evidence="1 8">Cell membrane</location>
        <topology evidence="1 8">Multi-pass membrane protein</topology>
    </subcellularLocation>
</comment>
<gene>
    <name evidence="9" type="ORF">D7193_13960</name>
</gene>
<dbReference type="EMBL" id="RBAN01000002">
    <property type="protein sequence ID" value="RKN55718.1"/>
    <property type="molecule type" value="Genomic_DNA"/>
</dbReference>
<protein>
    <recommendedName>
        <fullName evidence="8">Probable membrane transporter protein</fullName>
    </recommendedName>
</protein>
<dbReference type="GO" id="GO:0005886">
    <property type="term" value="C:plasma membrane"/>
    <property type="evidence" value="ECO:0007669"/>
    <property type="project" value="UniProtKB-SubCell"/>
</dbReference>
<feature type="transmembrane region" description="Helical" evidence="8">
    <location>
        <begin position="60"/>
        <end position="87"/>
    </location>
</feature>
<keyword evidence="4 8" id="KW-1003">Cell membrane</keyword>
<feature type="transmembrane region" description="Helical" evidence="8">
    <location>
        <begin position="276"/>
        <end position="297"/>
    </location>
</feature>
<keyword evidence="10" id="KW-1185">Reference proteome</keyword>
<evidence type="ECO:0000256" key="1">
    <source>
        <dbReference type="ARBA" id="ARBA00004651"/>
    </source>
</evidence>
<dbReference type="AlphaFoldDB" id="A0A3B0A4R7"/>
<reference evidence="9 10" key="1">
    <citation type="journal article" date="2015" name="Int. J. Syst. Evol. Microbiol.">
        <title>Micromonospora costi sp. nov., isolated from a leaf of Costus speciosus.</title>
        <authorList>
            <person name="Thawai C."/>
        </authorList>
    </citation>
    <scope>NUCLEOTIDE SEQUENCE [LARGE SCALE GENOMIC DNA]</scope>
    <source>
        <strain evidence="9 10">CS1-12</strain>
    </source>
</reference>
<feature type="transmembrane region" description="Helical" evidence="8">
    <location>
        <begin position="247"/>
        <end position="264"/>
    </location>
</feature>
<sequence>MLLRPHGPPCPRGPALLLFSEISNPRCGDSASAGKRLWPGSRGRWAVARSADPAVRLVRVILPLVAFGIVLLGAFAQAVSGFGYALVTVPLLAATIDPRSAVVVSALTSIGLTLTAAVRERAYARWRVAAILNAAALLGLPVGLLVLARAPERALSAIIAVVVLGCVALVWSGVRIRTGPVGLGAVGVLVGVLTAATGTNGPPLVAAFHSLGYEPRVFRATVAATFAGTGLMGLAGFLLAGQVHADVLRLSLVALPAVPLGWWLGNRVFHRIDPRVFRRIVLLGLIGSAGTALAALAG</sequence>
<evidence type="ECO:0000256" key="4">
    <source>
        <dbReference type="ARBA" id="ARBA00022475"/>
    </source>
</evidence>
<evidence type="ECO:0000313" key="9">
    <source>
        <dbReference type="EMBL" id="RKN55718.1"/>
    </source>
</evidence>
<feature type="transmembrane region" description="Helical" evidence="8">
    <location>
        <begin position="99"/>
        <end position="118"/>
    </location>
</feature>
<keyword evidence="5 8" id="KW-0812">Transmembrane</keyword>
<keyword evidence="3" id="KW-0813">Transport</keyword>
<dbReference type="Pfam" id="PF01925">
    <property type="entry name" value="TauE"/>
    <property type="match status" value="1"/>
</dbReference>
<feature type="transmembrane region" description="Helical" evidence="8">
    <location>
        <begin position="218"/>
        <end position="240"/>
    </location>
</feature>
<keyword evidence="7 8" id="KW-0472">Membrane</keyword>
<evidence type="ECO:0000256" key="5">
    <source>
        <dbReference type="ARBA" id="ARBA00022692"/>
    </source>
</evidence>
<accession>A0A3B0A4R7</accession>
<comment type="caution">
    <text evidence="9">The sequence shown here is derived from an EMBL/GenBank/DDBJ whole genome shotgun (WGS) entry which is preliminary data.</text>
</comment>
<evidence type="ECO:0000256" key="6">
    <source>
        <dbReference type="ARBA" id="ARBA00022989"/>
    </source>
</evidence>
<comment type="similarity">
    <text evidence="2 8">Belongs to the 4-toluene sulfonate uptake permease (TSUP) (TC 2.A.102) family.</text>
</comment>
<feature type="transmembrane region" description="Helical" evidence="8">
    <location>
        <begin position="181"/>
        <end position="198"/>
    </location>
</feature>
<evidence type="ECO:0000256" key="7">
    <source>
        <dbReference type="ARBA" id="ARBA00023136"/>
    </source>
</evidence>
<name>A0A3B0A4R7_9ACTN</name>
<evidence type="ECO:0000256" key="8">
    <source>
        <dbReference type="RuleBase" id="RU363041"/>
    </source>
</evidence>
<keyword evidence="6 8" id="KW-1133">Transmembrane helix</keyword>
<feature type="transmembrane region" description="Helical" evidence="8">
    <location>
        <begin position="130"/>
        <end position="148"/>
    </location>
</feature>
<dbReference type="PANTHER" id="PTHR30269">
    <property type="entry name" value="TRANSMEMBRANE PROTEIN YFCA"/>
    <property type="match status" value="1"/>
</dbReference>
<organism evidence="9 10">
    <name type="scientific">Micromonospora costi</name>
    <dbReference type="NCBI Taxonomy" id="1530042"/>
    <lineage>
        <taxon>Bacteria</taxon>
        <taxon>Bacillati</taxon>
        <taxon>Actinomycetota</taxon>
        <taxon>Actinomycetes</taxon>
        <taxon>Micromonosporales</taxon>
        <taxon>Micromonosporaceae</taxon>
        <taxon>Micromonospora</taxon>
    </lineage>
</organism>
<feature type="transmembrane region" description="Helical" evidence="8">
    <location>
        <begin position="154"/>
        <end position="174"/>
    </location>
</feature>
<dbReference type="InterPro" id="IPR052017">
    <property type="entry name" value="TSUP"/>
</dbReference>
<proteinExistence type="inferred from homology"/>
<evidence type="ECO:0000313" key="10">
    <source>
        <dbReference type="Proteomes" id="UP000279968"/>
    </source>
</evidence>